<dbReference type="RefSeq" id="XP_056863396.1">
    <property type="nucleotide sequence ID" value="XM_057007416.1"/>
</dbReference>
<dbReference type="InterPro" id="IPR057499">
    <property type="entry name" value="Kelch_FKB95"/>
</dbReference>
<dbReference type="AlphaFoldDB" id="A0A9W3DIE9"/>
<dbReference type="Proteomes" id="UP000504610">
    <property type="component" value="Chromosome 4"/>
</dbReference>
<dbReference type="Pfam" id="PF00646">
    <property type="entry name" value="F-box"/>
    <property type="match status" value="1"/>
</dbReference>
<dbReference type="InterPro" id="IPR001810">
    <property type="entry name" value="F-box_dom"/>
</dbReference>
<dbReference type="Gene3D" id="2.120.10.80">
    <property type="entry name" value="Kelch-type beta propeller"/>
    <property type="match status" value="1"/>
</dbReference>
<dbReference type="Pfam" id="PF25210">
    <property type="entry name" value="Kelch_FKB95"/>
    <property type="match status" value="2"/>
</dbReference>
<evidence type="ECO:0000313" key="2">
    <source>
        <dbReference type="Proteomes" id="UP000504610"/>
    </source>
</evidence>
<gene>
    <name evidence="3" type="primary">LOC108851110</name>
</gene>
<dbReference type="SMART" id="SM00612">
    <property type="entry name" value="Kelch"/>
    <property type="match status" value="1"/>
</dbReference>
<dbReference type="InterPro" id="IPR050354">
    <property type="entry name" value="F-box/kelch-repeat_ARATH"/>
</dbReference>
<name>A0A9W3DIE9_RAPSA</name>
<feature type="domain" description="F-box" evidence="1">
    <location>
        <begin position="30"/>
        <end position="70"/>
    </location>
</feature>
<evidence type="ECO:0000313" key="3">
    <source>
        <dbReference type="RefSeq" id="XP_056863396.1"/>
    </source>
</evidence>
<dbReference type="InterPro" id="IPR015915">
    <property type="entry name" value="Kelch-typ_b-propeller"/>
</dbReference>
<dbReference type="InterPro" id="IPR006652">
    <property type="entry name" value="Kelch_1"/>
</dbReference>
<proteinExistence type="predicted"/>
<evidence type="ECO:0000259" key="1">
    <source>
        <dbReference type="SMART" id="SM00256"/>
    </source>
</evidence>
<dbReference type="KEGG" id="rsz:108851110"/>
<dbReference type="GeneID" id="108851110"/>
<sequence>MSSPKNKKKRNKPLLNPSTLFPLTTANLSLPDDLLLSCIARLSRLYYPTLSLVSKSYRSLLASPELYKTRSLLNRTESCLYVCLRFSPDCNPRWFTLSRRPNRTLGRNNKFSNYLLVPVTSPHATSVRSSLVAVGSDIYEIGGLINGVPSSSVSVLDCRSNLWHQAPNMKVGRTFPSAEVIDGKILVKGGLELKDVNSAKWVEVFNPNTRTWTTVSFTCGSKEWQSQYDNGMASHSSSFCLVDDVSYSFDHGKLKWFDAKVGDWRFITGLEGLPKFLLGCRTSWHVHLADYGGKMVILWDRHDRSSNCQGRTIWCAVISLERCSSEEISGTLEWSDAVLKVPKSFEFVHVLAVTV</sequence>
<reference evidence="3" key="2">
    <citation type="submission" date="2025-08" db="UniProtKB">
        <authorList>
            <consortium name="RefSeq"/>
        </authorList>
    </citation>
    <scope>IDENTIFICATION</scope>
    <source>
        <tissue evidence="3">Leaf</tissue>
    </source>
</reference>
<protein>
    <submittedName>
        <fullName evidence="3">LOW QUALITY PROTEIN: F-box/kelch-repeat protein At5g49000-like</fullName>
    </submittedName>
</protein>
<accession>A0A9W3DIE9</accession>
<dbReference type="InterPro" id="IPR036047">
    <property type="entry name" value="F-box-like_dom_sf"/>
</dbReference>
<organism evidence="2 3">
    <name type="scientific">Raphanus sativus</name>
    <name type="common">Radish</name>
    <name type="synonym">Raphanus raphanistrum var. sativus</name>
    <dbReference type="NCBI Taxonomy" id="3726"/>
    <lineage>
        <taxon>Eukaryota</taxon>
        <taxon>Viridiplantae</taxon>
        <taxon>Streptophyta</taxon>
        <taxon>Embryophyta</taxon>
        <taxon>Tracheophyta</taxon>
        <taxon>Spermatophyta</taxon>
        <taxon>Magnoliopsida</taxon>
        <taxon>eudicotyledons</taxon>
        <taxon>Gunneridae</taxon>
        <taxon>Pentapetalae</taxon>
        <taxon>rosids</taxon>
        <taxon>malvids</taxon>
        <taxon>Brassicales</taxon>
        <taxon>Brassicaceae</taxon>
        <taxon>Brassiceae</taxon>
        <taxon>Raphanus</taxon>
    </lineage>
</organism>
<reference evidence="2" key="1">
    <citation type="journal article" date="2019" name="Database">
        <title>The radish genome database (RadishGD): an integrated information resource for radish genomics.</title>
        <authorList>
            <person name="Yu H.J."/>
            <person name="Baek S."/>
            <person name="Lee Y.J."/>
            <person name="Cho A."/>
            <person name="Mun J.H."/>
        </authorList>
    </citation>
    <scope>NUCLEOTIDE SEQUENCE [LARGE SCALE GENOMIC DNA]</scope>
    <source>
        <strain evidence="2">cv. WK10039</strain>
    </source>
</reference>
<keyword evidence="2" id="KW-1185">Reference proteome</keyword>
<dbReference type="SUPFAM" id="SSF81383">
    <property type="entry name" value="F-box domain"/>
    <property type="match status" value="1"/>
</dbReference>
<dbReference type="PANTHER" id="PTHR24414">
    <property type="entry name" value="F-BOX/KELCH-REPEAT PROTEIN SKIP4"/>
    <property type="match status" value="1"/>
</dbReference>
<dbReference type="SUPFAM" id="SSF117281">
    <property type="entry name" value="Kelch motif"/>
    <property type="match status" value="1"/>
</dbReference>
<dbReference type="PANTHER" id="PTHR24414:SF170">
    <property type="entry name" value="GENOME ASSEMBLY, CHROMOSOME: A04"/>
    <property type="match status" value="1"/>
</dbReference>
<dbReference type="OrthoDB" id="1490241at2759"/>
<dbReference type="SMART" id="SM00256">
    <property type="entry name" value="FBOX"/>
    <property type="match status" value="1"/>
</dbReference>